<evidence type="ECO:0000313" key="3">
    <source>
        <dbReference type="Proteomes" id="UP001369815"/>
    </source>
</evidence>
<dbReference type="AlphaFoldDB" id="A0AAX6MYB1"/>
<feature type="compositionally biased region" description="Basic and acidic residues" evidence="1">
    <location>
        <begin position="427"/>
        <end position="444"/>
    </location>
</feature>
<feature type="region of interest" description="Disordered" evidence="1">
    <location>
        <begin position="261"/>
        <end position="292"/>
    </location>
</feature>
<feature type="compositionally biased region" description="Acidic residues" evidence="1">
    <location>
        <begin position="397"/>
        <end position="408"/>
    </location>
</feature>
<gene>
    <name evidence="2" type="ORF">Daesc_000293</name>
</gene>
<evidence type="ECO:0000313" key="2">
    <source>
        <dbReference type="EMBL" id="KAK6957506.1"/>
    </source>
</evidence>
<feature type="region of interest" description="Disordered" evidence="1">
    <location>
        <begin position="1"/>
        <end position="163"/>
    </location>
</feature>
<comment type="caution">
    <text evidence="2">The sequence shown here is derived from an EMBL/GenBank/DDBJ whole genome shotgun (WGS) entry which is preliminary data.</text>
</comment>
<feature type="compositionally biased region" description="Basic and acidic residues" evidence="1">
    <location>
        <begin position="116"/>
        <end position="130"/>
    </location>
</feature>
<evidence type="ECO:0000256" key="1">
    <source>
        <dbReference type="SAM" id="MobiDB-lite"/>
    </source>
</evidence>
<dbReference type="EMBL" id="JBANMG010000001">
    <property type="protein sequence ID" value="KAK6957506.1"/>
    <property type="molecule type" value="Genomic_DNA"/>
</dbReference>
<accession>A0AAX6MYB1</accession>
<keyword evidence="3" id="KW-1185">Reference proteome</keyword>
<feature type="compositionally biased region" description="Basic residues" evidence="1">
    <location>
        <begin position="131"/>
        <end position="140"/>
    </location>
</feature>
<protein>
    <submittedName>
        <fullName evidence="2">Uncharacterized protein</fullName>
    </submittedName>
</protein>
<feature type="compositionally biased region" description="Polar residues" evidence="1">
    <location>
        <begin position="272"/>
        <end position="287"/>
    </location>
</feature>
<feature type="compositionally biased region" description="Basic and acidic residues" evidence="1">
    <location>
        <begin position="1"/>
        <end position="12"/>
    </location>
</feature>
<dbReference type="Proteomes" id="UP001369815">
    <property type="component" value="Unassembled WGS sequence"/>
</dbReference>
<sequence>MDLDQETSRLDELPTTPSSMDIGSMICEPSNSLTEIKELPGHSQSPNIDESRPFNFNKASSVGADISRSIQPSPVRTRMKRRRSVASAPENIPARRPSRQEVAGGPCERVQTSRRAYAENRRSRKREASRLRRTNSRKRQRLDDGGTVSPDATFQMDKSTEESQVLALPQLPLYEQVEYNKNSEPVAYEQKGVFLLTKDKGNDVFRFPSTLSQPQPVWRAGDGFSGDEARPRFSFPTTSMAKQRRTELISRMGKLQLESETGYKDDMGGSRISCSNSQHPRLTQSETGRQRSIAKDVWPTKDNFAEKLGPRHQRSIALKDQEVISSTILAPSTQPPQKKDTIFHQPLPIRVRKHSDFENFGRHLKGSNRLYFPDKVGHRSSRMQRIDKLKPSNGTHEDEEGYEADLEDAVTPLTYTPNETGNDEEREATYEDTSRASRSRESSAKDSAIFVLDDTDNGWRLDRYL</sequence>
<organism evidence="2 3">
    <name type="scientific">Daldinia eschscholtzii</name>
    <dbReference type="NCBI Taxonomy" id="292717"/>
    <lineage>
        <taxon>Eukaryota</taxon>
        <taxon>Fungi</taxon>
        <taxon>Dikarya</taxon>
        <taxon>Ascomycota</taxon>
        <taxon>Pezizomycotina</taxon>
        <taxon>Sordariomycetes</taxon>
        <taxon>Xylariomycetidae</taxon>
        <taxon>Xylariales</taxon>
        <taxon>Hypoxylaceae</taxon>
        <taxon>Daldinia</taxon>
    </lineage>
</organism>
<feature type="region of interest" description="Disordered" evidence="1">
    <location>
        <begin position="382"/>
        <end position="447"/>
    </location>
</feature>
<reference evidence="2 3" key="1">
    <citation type="journal article" date="2024" name="Front Chem Biol">
        <title>Unveiling the potential of Daldinia eschscholtzii MFLUCC 19-0629 through bioactivity and bioinformatics studies for enhanced sustainable agriculture production.</title>
        <authorList>
            <person name="Brooks S."/>
            <person name="Weaver J.A."/>
            <person name="Klomchit A."/>
            <person name="Alharthi S.A."/>
            <person name="Onlamun T."/>
            <person name="Nurani R."/>
            <person name="Vong T.K."/>
            <person name="Alberti F."/>
            <person name="Greco C."/>
        </authorList>
    </citation>
    <scope>NUCLEOTIDE SEQUENCE [LARGE SCALE GENOMIC DNA]</scope>
    <source>
        <strain evidence="2">MFLUCC 19-0629</strain>
    </source>
</reference>
<proteinExistence type="predicted"/>
<name>A0AAX6MYB1_9PEZI</name>